<dbReference type="EMBL" id="JAUSQM010000001">
    <property type="protein sequence ID" value="MDP9820945.1"/>
    <property type="molecule type" value="Genomic_DNA"/>
</dbReference>
<evidence type="ECO:0000256" key="3">
    <source>
        <dbReference type="ARBA" id="ARBA00022692"/>
    </source>
</evidence>
<dbReference type="Pfam" id="PF00482">
    <property type="entry name" value="T2SSF"/>
    <property type="match status" value="1"/>
</dbReference>
<dbReference type="PANTHER" id="PTHR35007:SF4">
    <property type="entry name" value="CONSERVED TRANSMEMBRANE PROTEIN-RELATED"/>
    <property type="match status" value="1"/>
</dbReference>
<evidence type="ECO:0000256" key="2">
    <source>
        <dbReference type="ARBA" id="ARBA00022475"/>
    </source>
</evidence>
<reference evidence="8 9" key="1">
    <citation type="submission" date="2023-07" db="EMBL/GenBank/DDBJ databases">
        <title>Sequencing the genomes of 1000 actinobacteria strains.</title>
        <authorList>
            <person name="Klenk H.-P."/>
        </authorList>
    </citation>
    <scope>NUCLEOTIDE SEQUENCE [LARGE SCALE GENOMIC DNA]</scope>
    <source>
        <strain evidence="8 9">GD13</strain>
    </source>
</reference>
<evidence type="ECO:0000256" key="4">
    <source>
        <dbReference type="ARBA" id="ARBA00022989"/>
    </source>
</evidence>
<keyword evidence="9" id="KW-1185">Reference proteome</keyword>
<comment type="subcellular location">
    <subcellularLocation>
        <location evidence="1">Cell membrane</location>
        <topology evidence="1">Multi-pass membrane protein</topology>
    </subcellularLocation>
</comment>
<organism evidence="8 9">
    <name type="scientific">Nocardioides massiliensis</name>
    <dbReference type="NCBI Taxonomy" id="1325935"/>
    <lineage>
        <taxon>Bacteria</taxon>
        <taxon>Bacillati</taxon>
        <taxon>Actinomycetota</taxon>
        <taxon>Actinomycetes</taxon>
        <taxon>Propionibacteriales</taxon>
        <taxon>Nocardioidaceae</taxon>
        <taxon>Nocardioides</taxon>
    </lineage>
</organism>
<feature type="domain" description="Type II secretion system protein GspF" evidence="7">
    <location>
        <begin position="102"/>
        <end position="220"/>
    </location>
</feature>
<keyword evidence="4 6" id="KW-1133">Transmembrane helix</keyword>
<dbReference type="RefSeq" id="WP_068116825.1">
    <property type="nucleotide sequence ID" value="NZ_CCXJ01000050.1"/>
</dbReference>
<proteinExistence type="predicted"/>
<comment type="caution">
    <text evidence="8">The sequence shown here is derived from an EMBL/GenBank/DDBJ whole genome shotgun (WGS) entry which is preliminary data.</text>
</comment>
<evidence type="ECO:0000259" key="7">
    <source>
        <dbReference type="Pfam" id="PF00482"/>
    </source>
</evidence>
<dbReference type="Proteomes" id="UP001240447">
    <property type="component" value="Unassembled WGS sequence"/>
</dbReference>
<evidence type="ECO:0000256" key="1">
    <source>
        <dbReference type="ARBA" id="ARBA00004651"/>
    </source>
</evidence>
<protein>
    <submittedName>
        <fullName evidence="8">Tight adherence protein B</fullName>
    </submittedName>
</protein>
<evidence type="ECO:0000256" key="6">
    <source>
        <dbReference type="SAM" id="Phobius"/>
    </source>
</evidence>
<accession>A0ABT9NKK6</accession>
<evidence type="ECO:0000313" key="9">
    <source>
        <dbReference type="Proteomes" id="UP001240447"/>
    </source>
</evidence>
<dbReference type="InterPro" id="IPR018076">
    <property type="entry name" value="T2SS_GspF_dom"/>
</dbReference>
<keyword evidence="5 6" id="KW-0472">Membrane</keyword>
<keyword evidence="2" id="KW-1003">Cell membrane</keyword>
<sequence length="264" mass="27174">MSPVAALAVVLLVVGVLLALPASATGRARQVLPRPAARRRKPVRVLLPTVVVVGAVVLVTDLATTLLVLVVTGVALGVRTLVTMTRQRRLAEQTTVRVIEACTTIAGDLAAGRPARDALRQAAREWPELAPVAAAEELGADVPAALRVTARSPGADGLRVVAAAWEVSSRSGAGLADTLHELASTLRADRSTALVVASELSSARATARLMAVLPVLVLGLGTGIGGDPWGFLLQTVPGLLCLGVGLGFAFLGVAWIERLARTVP</sequence>
<evidence type="ECO:0000256" key="5">
    <source>
        <dbReference type="ARBA" id="ARBA00023136"/>
    </source>
</evidence>
<keyword evidence="3 6" id="KW-0812">Transmembrane</keyword>
<gene>
    <name evidence="8" type="ORF">J2S59_000754</name>
</gene>
<feature type="transmembrane region" description="Helical" evidence="6">
    <location>
        <begin position="52"/>
        <end position="78"/>
    </location>
</feature>
<feature type="transmembrane region" description="Helical" evidence="6">
    <location>
        <begin position="231"/>
        <end position="256"/>
    </location>
</feature>
<feature type="transmembrane region" description="Helical" evidence="6">
    <location>
        <begin position="207"/>
        <end position="225"/>
    </location>
</feature>
<dbReference type="PANTHER" id="PTHR35007">
    <property type="entry name" value="INTEGRAL MEMBRANE PROTEIN-RELATED"/>
    <property type="match status" value="1"/>
</dbReference>
<name>A0ABT9NKK6_9ACTN</name>
<evidence type="ECO:0000313" key="8">
    <source>
        <dbReference type="EMBL" id="MDP9820945.1"/>
    </source>
</evidence>